<dbReference type="GO" id="GO:0016787">
    <property type="term" value="F:hydrolase activity"/>
    <property type="evidence" value="ECO:0007669"/>
    <property type="project" value="UniProtKB-KW"/>
</dbReference>
<keyword evidence="2" id="KW-1185">Reference proteome</keyword>
<gene>
    <name evidence="1" type="ORF">M4L89_03485</name>
</gene>
<dbReference type="EMBL" id="JAMBQA010000001">
    <property type="protein sequence ID" value="MDG0845304.1"/>
    <property type="molecule type" value="Genomic_DNA"/>
</dbReference>
<accession>A0A9X4L7M4</accession>
<dbReference type="PANTHER" id="PTHR15394">
    <property type="entry name" value="SERINE HYDROLASE RBBP9"/>
    <property type="match status" value="1"/>
</dbReference>
<dbReference type="SUPFAM" id="SSF53474">
    <property type="entry name" value="alpha/beta-Hydrolases"/>
    <property type="match status" value="1"/>
</dbReference>
<comment type="caution">
    <text evidence="1">The sequence shown here is derived from an EMBL/GenBank/DDBJ whole genome shotgun (WGS) entry which is preliminary data.</text>
</comment>
<dbReference type="Proteomes" id="UP001152422">
    <property type="component" value="Unassembled WGS sequence"/>
</dbReference>
<evidence type="ECO:0000313" key="2">
    <source>
        <dbReference type="Proteomes" id="UP001152422"/>
    </source>
</evidence>
<dbReference type="InterPro" id="IPR029058">
    <property type="entry name" value="AB_hydrolase_fold"/>
</dbReference>
<dbReference type="InterPro" id="IPR010662">
    <property type="entry name" value="RBBP9/YdeN"/>
</dbReference>
<dbReference type="RefSeq" id="WP_277582881.1">
    <property type="nucleotide sequence ID" value="NZ_JAMBPY010000001.1"/>
</dbReference>
<dbReference type="Pfam" id="PF06821">
    <property type="entry name" value="Ser_hydrolase"/>
    <property type="match status" value="1"/>
</dbReference>
<organism evidence="1 2">
    <name type="scientific">Staphylococcus equorum</name>
    <dbReference type="NCBI Taxonomy" id="246432"/>
    <lineage>
        <taxon>Bacteria</taxon>
        <taxon>Bacillati</taxon>
        <taxon>Bacillota</taxon>
        <taxon>Bacilli</taxon>
        <taxon>Bacillales</taxon>
        <taxon>Staphylococcaceae</taxon>
        <taxon>Staphylococcus</taxon>
    </lineage>
</organism>
<dbReference type="Gene3D" id="3.40.50.1820">
    <property type="entry name" value="alpha/beta hydrolase"/>
    <property type="match status" value="1"/>
</dbReference>
<protein>
    <submittedName>
        <fullName evidence="1">Alpha/beta hydrolase</fullName>
    </submittedName>
</protein>
<keyword evidence="1" id="KW-0378">Hydrolase</keyword>
<sequence length="185" mass="21321">MTDIVIVHSKIGDATNHWYQWLANNLILEGYNVTLFDLPVEENDNLEQWVERMKDQITVDKYETYFITHGFGTLASLKYIEETNINHIEGLFSVAGFMDDAEEIDAYIDPETKAIDYEIVKNKVDQFYGLCSKNDEYVSYLETKRLMDTLNGVCKVTENGGHFMEDDGFTTFTILHGKMQGIMSK</sequence>
<reference evidence="1" key="1">
    <citation type="submission" date="2022-05" db="EMBL/GenBank/DDBJ databases">
        <title>Comparative genomics of Staphylococcus equorum isolates.</title>
        <authorList>
            <person name="Luelf R.H."/>
        </authorList>
    </citation>
    <scope>NUCLEOTIDE SEQUENCE</scope>
    <source>
        <strain evidence="1">TMW 2.2497</strain>
    </source>
</reference>
<proteinExistence type="predicted"/>
<dbReference type="AlphaFoldDB" id="A0A9X4L7M4"/>
<evidence type="ECO:0000313" key="1">
    <source>
        <dbReference type="EMBL" id="MDG0845304.1"/>
    </source>
</evidence>
<name>A0A9X4L7M4_9STAP</name>
<dbReference type="PANTHER" id="PTHR15394:SF3">
    <property type="entry name" value="SERINE HYDROLASE RBBP9"/>
    <property type="match status" value="1"/>
</dbReference>